<dbReference type="Gene3D" id="1.10.3210.10">
    <property type="entry name" value="Hypothetical protein af1432"/>
    <property type="match status" value="1"/>
</dbReference>
<accession>A0ABX4W9Y8</accession>
<dbReference type="SMART" id="SM00471">
    <property type="entry name" value="HDc"/>
    <property type="match status" value="1"/>
</dbReference>
<keyword evidence="6 8" id="KW-0511">Multifunctional enzyme</keyword>
<comment type="function">
    <text evidence="8">Modifies, by uridylylation and deuridylylation, the PII regulatory proteins (GlnB and homologs), in response to the nitrogen status of the cell that GlnD senses through the glutamine level. Under low glutamine levels, catalyzes the conversion of the PII proteins and UTP to PII-UMP and PPi, while under higher glutamine levels, GlnD hydrolyzes PII-UMP to PII and UMP (deuridylylation). Thus, controls uridylylation state and activity of the PII proteins, and plays an important role in the regulation of nitrogen metabolism.</text>
</comment>
<dbReference type="InterPro" id="IPR002912">
    <property type="entry name" value="ACT_dom"/>
</dbReference>
<dbReference type="InterPro" id="IPR013546">
    <property type="entry name" value="PII_UdlTrfase/GS_AdlTrfase"/>
</dbReference>
<dbReference type="PROSITE" id="PS51671">
    <property type="entry name" value="ACT"/>
    <property type="match status" value="2"/>
</dbReference>
<dbReference type="InterPro" id="IPR006674">
    <property type="entry name" value="HD_domain"/>
</dbReference>
<dbReference type="InterPro" id="IPR003607">
    <property type="entry name" value="HD/PDEase_dom"/>
</dbReference>
<dbReference type="SUPFAM" id="SSF109604">
    <property type="entry name" value="HD-domain/PDEase-like"/>
    <property type="match status" value="1"/>
</dbReference>
<dbReference type="Gene3D" id="3.30.460.10">
    <property type="entry name" value="Beta Polymerase, domain 2"/>
    <property type="match status" value="1"/>
</dbReference>
<dbReference type="EC" id="3.1.4.-" evidence="8"/>
<dbReference type="NCBIfam" id="TIGR01693">
    <property type="entry name" value="UTase_glnD"/>
    <property type="match status" value="1"/>
</dbReference>
<dbReference type="PANTHER" id="PTHR47320:SF1">
    <property type="entry name" value="BIFUNCTIONAL URIDYLYLTRANSFERASE_URIDYLYL-REMOVING ENZYME"/>
    <property type="match status" value="1"/>
</dbReference>
<proteinExistence type="inferred from homology"/>
<keyword evidence="12" id="KW-1185">Reference proteome</keyword>
<dbReference type="SUPFAM" id="SSF55021">
    <property type="entry name" value="ACT-like"/>
    <property type="match status" value="2"/>
</dbReference>
<keyword evidence="3" id="KW-0677">Repeat</keyword>
<comment type="catalytic activity">
    <reaction evidence="8">
        <text>[protein-PII]-uridylyl-L-tyrosine + H2O = [protein-PII]-L-tyrosine + UMP + H(+)</text>
        <dbReference type="Rhea" id="RHEA:48600"/>
        <dbReference type="Rhea" id="RHEA-COMP:12147"/>
        <dbReference type="Rhea" id="RHEA-COMP:12148"/>
        <dbReference type="ChEBI" id="CHEBI:15377"/>
        <dbReference type="ChEBI" id="CHEBI:15378"/>
        <dbReference type="ChEBI" id="CHEBI:46858"/>
        <dbReference type="ChEBI" id="CHEBI:57865"/>
        <dbReference type="ChEBI" id="CHEBI:90602"/>
    </reaction>
</comment>
<evidence type="ECO:0000313" key="12">
    <source>
        <dbReference type="Proteomes" id="UP000236547"/>
    </source>
</evidence>
<dbReference type="CDD" id="cd05401">
    <property type="entry name" value="NT_GlnE_GlnD_like"/>
    <property type="match status" value="1"/>
</dbReference>
<dbReference type="SUPFAM" id="SSF81593">
    <property type="entry name" value="Nucleotidyltransferase substrate binding subunit/domain"/>
    <property type="match status" value="1"/>
</dbReference>
<name>A0ABX4W9Y8_VIBDI</name>
<gene>
    <name evidence="8" type="primary">glnD</name>
    <name evidence="11" type="ORF">C1O25_11035</name>
</gene>
<comment type="cofactor">
    <cofactor evidence="8">
        <name>Mg(2+)</name>
        <dbReference type="ChEBI" id="CHEBI:18420"/>
    </cofactor>
</comment>
<dbReference type="PIRSF" id="PIRSF006288">
    <property type="entry name" value="PII_uridyltransf"/>
    <property type="match status" value="1"/>
</dbReference>
<evidence type="ECO:0000256" key="4">
    <source>
        <dbReference type="ARBA" id="ARBA00022801"/>
    </source>
</evidence>
<comment type="caution">
    <text evidence="8">Lacks conserved residue(s) required for the propagation of feature annotation.</text>
</comment>
<dbReference type="PANTHER" id="PTHR47320">
    <property type="entry name" value="BIFUNCTIONAL URIDYLYLTRANSFERASE/URIDYLYL-REMOVING ENZYME"/>
    <property type="match status" value="1"/>
</dbReference>
<keyword evidence="2 8" id="KW-0548">Nucleotidyltransferase</keyword>
<dbReference type="CDD" id="cd00077">
    <property type="entry name" value="HDc"/>
    <property type="match status" value="1"/>
</dbReference>
<dbReference type="NCBIfam" id="NF003448">
    <property type="entry name" value="PRK05007.1"/>
    <property type="match status" value="1"/>
</dbReference>
<dbReference type="CDD" id="cd04899">
    <property type="entry name" value="ACT_ACR-UUR-like_2"/>
    <property type="match status" value="1"/>
</dbReference>
<dbReference type="PROSITE" id="PS51831">
    <property type="entry name" value="HD"/>
    <property type="match status" value="1"/>
</dbReference>
<evidence type="ECO:0000256" key="6">
    <source>
        <dbReference type="ARBA" id="ARBA00023268"/>
    </source>
</evidence>
<evidence type="ECO:0000256" key="3">
    <source>
        <dbReference type="ARBA" id="ARBA00022737"/>
    </source>
</evidence>
<dbReference type="InterPro" id="IPR010043">
    <property type="entry name" value="UTase/UR"/>
</dbReference>
<dbReference type="Pfam" id="PF01909">
    <property type="entry name" value="NTP_transf_2"/>
    <property type="match status" value="1"/>
</dbReference>
<dbReference type="CDD" id="cd04900">
    <property type="entry name" value="ACT_UUR-like_1"/>
    <property type="match status" value="1"/>
</dbReference>
<reference evidence="11 12" key="1">
    <citation type="submission" date="2018-01" db="EMBL/GenBank/DDBJ databases">
        <title>Draft genome sequences of six Vibrio diazotrophicus strains isolated from deep-sea sediments of the Baltic Sea.</title>
        <authorList>
            <person name="Castillo D."/>
            <person name="Vandieken V."/>
            <person name="Chiang O."/>
            <person name="Middelboe M."/>
        </authorList>
    </citation>
    <scope>NUCLEOTIDE SEQUENCE [LARGE SCALE GENOMIC DNA]</scope>
    <source>
        <strain evidence="11 12">65.10M</strain>
    </source>
</reference>
<keyword evidence="4 8" id="KW-0378">Hydrolase</keyword>
<dbReference type="EMBL" id="POSM01000013">
    <property type="protein sequence ID" value="PNI00686.1"/>
    <property type="molecule type" value="Genomic_DNA"/>
</dbReference>
<comment type="catalytic activity">
    <reaction evidence="7">
        <text>guanosine 3',5'-bis(diphosphate) + H2O = GDP + diphosphate + H(+)</text>
        <dbReference type="Rhea" id="RHEA:14253"/>
        <dbReference type="ChEBI" id="CHEBI:15377"/>
        <dbReference type="ChEBI" id="CHEBI:15378"/>
        <dbReference type="ChEBI" id="CHEBI:33019"/>
        <dbReference type="ChEBI" id="CHEBI:58189"/>
        <dbReference type="ChEBI" id="CHEBI:77828"/>
        <dbReference type="EC" id="3.1.7.2"/>
    </reaction>
</comment>
<dbReference type="Proteomes" id="UP000236547">
    <property type="component" value="Unassembled WGS sequence"/>
</dbReference>
<dbReference type="NCBIfam" id="NF002487">
    <property type="entry name" value="PRK01759.1"/>
    <property type="match status" value="1"/>
</dbReference>
<sequence length="879" mass="101585">MDALTMPFQSPLTFSDEQLTIGELKQQLEHFAQYQKQEFLNHHPVADLVLGRSEYMDLLLHRLWQHFGFIDNPELSLVAVGGYGRGELHPLSDIDILIISNKKIAEETERKVSEFITLLWDLRLEVGHAVRTVDECSEIGRSDLTVATNLQEARLLAGSEDTFHRLKMLIHSESFWPSETFYKAKIQEQRERHARYHDTTYNLEPDIKSTPGGLRDIHTLSWVARRHFGATSLYEMSRYGFLTDAEYRELVECQDFLWRVRFALHMELKRYDNRLTFGLQAQVAEHLGFTGEGNRAVEMMMKEFYRTVRRVAELNKMLLKLFDQAILNNGEECEPVILDEDFQRRGSLIEARKPALFQARPETILDMFLHIANDSTIDGVAPATMRQLRTARRRLNKFLHTIPEAREKFMELVRHPNALHRAFSLMHKLGVLAAYLPQWSQIVGQMQFDLFHAYTVDEHSIRLLKHINTFGDPANHDRHPICCEIYPKLQKKELLILAAIFHDIGKGRGGDHSEIGAGEAYDFCIEHGLSKPEAKLVSWLVLNHLLMSVTAQRRDIYDPEVIIEFAKKVRDEEYLEYLVCLTVADICATNPELWNSWKRTLLAELFYSTQRALRRGLENPVDVRDRIRHNQQLASALLRKEGFSSREVELLWQRFKAGYFLRHTHKQIAWHCTHLLRHKDPTQPLVILSKRAPRGGTEIFVYTKDQPSLFAKVVGELDRRNLNVHDAQIMTSKDGYVLDTFMVLDQNGSVIEEARHQALSKHIVNVLKSESALELKTRRLPRQLKHFTVKTTIDFLPTRSKKRTLMEFVALDTPGLLATVGATFSELNLDLHAAKITTMGERAEDLFILTSPQGNKLSEEEEVLLRERLIENVSELAPD</sequence>
<evidence type="ECO:0000256" key="5">
    <source>
        <dbReference type="ARBA" id="ARBA00022842"/>
    </source>
</evidence>
<dbReference type="Pfam" id="PF08335">
    <property type="entry name" value="GlnD_UR_UTase"/>
    <property type="match status" value="1"/>
</dbReference>
<evidence type="ECO:0000259" key="9">
    <source>
        <dbReference type="PROSITE" id="PS51671"/>
    </source>
</evidence>
<evidence type="ECO:0000256" key="8">
    <source>
        <dbReference type="HAMAP-Rule" id="MF_00277"/>
    </source>
</evidence>
<protein>
    <recommendedName>
        <fullName evidence="8">Bifunctional uridylyltransferase/uridylyl-removing enzyme</fullName>
        <shortName evidence="8">UTase/UR</shortName>
    </recommendedName>
    <alternativeName>
        <fullName evidence="8">Bifunctional [protein-PII] modification enzyme</fullName>
    </alternativeName>
    <alternativeName>
        <fullName evidence="8">Bifunctional nitrogen sensor protein</fullName>
    </alternativeName>
    <domain>
        <recommendedName>
            <fullName evidence="8">[Protein-PII] uridylyltransferase</fullName>
            <shortName evidence="8">PII uridylyltransferase</shortName>
            <shortName evidence="8">UTase</shortName>
            <ecNumber evidence="8">2.7.7.59</ecNumber>
        </recommendedName>
    </domain>
    <domain>
        <recommendedName>
            <fullName evidence="8">[Protein-PII]-UMP uridylyl-removing enzyme</fullName>
            <shortName evidence="8">UR</shortName>
            <ecNumber evidence="8">3.1.4.-</ecNumber>
        </recommendedName>
    </domain>
</protein>
<feature type="domain" description="ACT" evidence="9">
    <location>
        <begin position="698"/>
        <end position="782"/>
    </location>
</feature>
<comment type="domain">
    <text evidence="8">Has four distinct domains: an N-terminal nucleotidyltransferase (NT) domain responsible for UTase activity, a central HD domain that encodes UR activity, and two C-terminal ACT domains that seem to have a role in glutamine sensing.</text>
</comment>
<feature type="region of interest" description="Uridylyltransferase" evidence="8">
    <location>
        <begin position="1"/>
        <end position="337"/>
    </location>
</feature>
<comment type="activity regulation">
    <text evidence="8">Uridylyltransferase (UTase) activity is inhibited by glutamine, while glutamine activates uridylyl-removing (UR) activity.</text>
</comment>
<evidence type="ECO:0000256" key="7">
    <source>
        <dbReference type="ARBA" id="ARBA00047968"/>
    </source>
</evidence>
<dbReference type="SUPFAM" id="SSF81301">
    <property type="entry name" value="Nucleotidyltransferase"/>
    <property type="match status" value="1"/>
</dbReference>
<dbReference type="Pfam" id="PF01966">
    <property type="entry name" value="HD"/>
    <property type="match status" value="1"/>
</dbReference>
<feature type="domain" description="ACT" evidence="9">
    <location>
        <begin position="805"/>
        <end position="879"/>
    </location>
</feature>
<comment type="similarity">
    <text evidence="8">Belongs to the GlnD family.</text>
</comment>
<comment type="catalytic activity">
    <reaction evidence="8">
        <text>[protein-PII]-L-tyrosine + UTP = [protein-PII]-uridylyl-L-tyrosine + diphosphate</text>
        <dbReference type="Rhea" id="RHEA:13673"/>
        <dbReference type="Rhea" id="RHEA-COMP:12147"/>
        <dbReference type="Rhea" id="RHEA-COMP:12148"/>
        <dbReference type="ChEBI" id="CHEBI:33019"/>
        <dbReference type="ChEBI" id="CHEBI:46398"/>
        <dbReference type="ChEBI" id="CHEBI:46858"/>
        <dbReference type="ChEBI" id="CHEBI:90602"/>
        <dbReference type="EC" id="2.7.7.59"/>
    </reaction>
</comment>
<feature type="domain" description="HD" evidence="10">
    <location>
        <begin position="456"/>
        <end position="578"/>
    </location>
</feature>
<evidence type="ECO:0000313" key="11">
    <source>
        <dbReference type="EMBL" id="PNI00686.1"/>
    </source>
</evidence>
<dbReference type="InterPro" id="IPR043519">
    <property type="entry name" value="NT_sf"/>
</dbReference>
<keyword evidence="5 8" id="KW-0460">Magnesium</keyword>
<evidence type="ECO:0000256" key="2">
    <source>
        <dbReference type="ARBA" id="ARBA00022695"/>
    </source>
</evidence>
<evidence type="ECO:0000259" key="10">
    <source>
        <dbReference type="PROSITE" id="PS51831"/>
    </source>
</evidence>
<dbReference type="GO" id="GO:0008773">
    <property type="term" value="F:[protein-PII] uridylyltransferase activity"/>
    <property type="evidence" value="ECO:0007669"/>
    <property type="project" value="UniProtKB-EC"/>
</dbReference>
<dbReference type="InterPro" id="IPR045865">
    <property type="entry name" value="ACT-like_dom_sf"/>
</dbReference>
<dbReference type="HAMAP" id="MF_00277">
    <property type="entry name" value="PII_uridylyl_transf"/>
    <property type="match status" value="1"/>
</dbReference>
<evidence type="ECO:0000256" key="1">
    <source>
        <dbReference type="ARBA" id="ARBA00022679"/>
    </source>
</evidence>
<comment type="caution">
    <text evidence="11">The sequence shown here is derived from an EMBL/GenBank/DDBJ whole genome shotgun (WGS) entry which is preliminary data.</text>
</comment>
<keyword evidence="1 8" id="KW-0808">Transferase</keyword>
<dbReference type="InterPro" id="IPR002934">
    <property type="entry name" value="Polymerase_NTP_transf_dom"/>
</dbReference>
<dbReference type="EC" id="2.7.7.59" evidence="8"/>
<organism evidence="11 12">
    <name type="scientific">Vibrio diazotrophicus</name>
    <dbReference type="NCBI Taxonomy" id="685"/>
    <lineage>
        <taxon>Bacteria</taxon>
        <taxon>Pseudomonadati</taxon>
        <taxon>Pseudomonadota</taxon>
        <taxon>Gammaproteobacteria</taxon>
        <taxon>Vibrionales</taxon>
        <taxon>Vibrionaceae</taxon>
        <taxon>Vibrio</taxon>
    </lineage>
</organism>